<evidence type="ECO:0000256" key="1">
    <source>
        <dbReference type="SAM" id="MobiDB-lite"/>
    </source>
</evidence>
<gene>
    <name evidence="2" type="ORF">E2C01_066681</name>
</gene>
<sequence length="64" mass="6872">MPVRGVCAGYEHTATHTHSPPDNTSPPPTPRNTCTTPLSPHTHATPPRPAHHCNTWAAPLPPPR</sequence>
<protein>
    <submittedName>
        <fullName evidence="2">Uncharacterized protein</fullName>
    </submittedName>
</protein>
<accession>A0A5B7HT00</accession>
<dbReference type="Proteomes" id="UP000324222">
    <property type="component" value="Unassembled WGS sequence"/>
</dbReference>
<keyword evidence="3" id="KW-1185">Reference proteome</keyword>
<feature type="compositionally biased region" description="Low complexity" evidence="1">
    <location>
        <begin position="31"/>
        <end position="45"/>
    </location>
</feature>
<dbReference type="AlphaFoldDB" id="A0A5B7HT00"/>
<dbReference type="EMBL" id="VSRR010034635">
    <property type="protein sequence ID" value="MPC72377.1"/>
    <property type="molecule type" value="Genomic_DNA"/>
</dbReference>
<proteinExistence type="predicted"/>
<feature type="region of interest" description="Disordered" evidence="1">
    <location>
        <begin position="1"/>
        <end position="64"/>
    </location>
</feature>
<comment type="caution">
    <text evidence="2">The sequence shown here is derived from an EMBL/GenBank/DDBJ whole genome shotgun (WGS) entry which is preliminary data.</text>
</comment>
<reference evidence="2 3" key="1">
    <citation type="submission" date="2019-05" db="EMBL/GenBank/DDBJ databases">
        <title>Another draft genome of Portunus trituberculatus and its Hox gene families provides insights of decapod evolution.</title>
        <authorList>
            <person name="Jeong J.-H."/>
            <person name="Song I."/>
            <person name="Kim S."/>
            <person name="Choi T."/>
            <person name="Kim D."/>
            <person name="Ryu S."/>
            <person name="Kim W."/>
        </authorList>
    </citation>
    <scope>NUCLEOTIDE SEQUENCE [LARGE SCALE GENOMIC DNA]</scope>
    <source>
        <tissue evidence="2">Muscle</tissue>
    </source>
</reference>
<evidence type="ECO:0000313" key="3">
    <source>
        <dbReference type="Proteomes" id="UP000324222"/>
    </source>
</evidence>
<evidence type="ECO:0000313" key="2">
    <source>
        <dbReference type="EMBL" id="MPC72377.1"/>
    </source>
</evidence>
<name>A0A5B7HT00_PORTR</name>
<organism evidence="2 3">
    <name type="scientific">Portunus trituberculatus</name>
    <name type="common">Swimming crab</name>
    <name type="synonym">Neptunus trituberculatus</name>
    <dbReference type="NCBI Taxonomy" id="210409"/>
    <lineage>
        <taxon>Eukaryota</taxon>
        <taxon>Metazoa</taxon>
        <taxon>Ecdysozoa</taxon>
        <taxon>Arthropoda</taxon>
        <taxon>Crustacea</taxon>
        <taxon>Multicrustacea</taxon>
        <taxon>Malacostraca</taxon>
        <taxon>Eumalacostraca</taxon>
        <taxon>Eucarida</taxon>
        <taxon>Decapoda</taxon>
        <taxon>Pleocyemata</taxon>
        <taxon>Brachyura</taxon>
        <taxon>Eubrachyura</taxon>
        <taxon>Portunoidea</taxon>
        <taxon>Portunidae</taxon>
        <taxon>Portuninae</taxon>
        <taxon>Portunus</taxon>
    </lineage>
</organism>